<sequence length="491" mass="56030">MRSSTLVPLVEEDFIGYLLTRQVADADCSAWTNDIPDPETIYALSNMHDGMRSPNFHTIEIDRTQLNSFGSQDQLRDRNISASLNAFNQPYGPAEAVRSKTNIQSERPPSRLLTPSIPEPIDPRYASSMWCRLVDLWSNLLNEERAFWKVQLQQLFSHSLNHQFLNDQNNILKVLDNVNRQHTEETVNLWKHIYESWIPRDYLDFFSDETRRIMVCLHSVINTLFDMVDEMRSGGIRPDINQQIDQLKQQLVQVRALDELETENNDSKRMATANCESTNILSQQDTFGPSAEKSLASQISANPWYQTKALLKQSHSELLNQVYNVAELVGAALDAEMEDNIRTAKTRGDHNINPLTALPRSGLQAAAKLQSLVLDLESRLDAVDQNELINDQTYSQPVLAGNITPITEKAHPFSEADQRIKRPRGQLQRYEQMNLTQRTQTMIWENTASFFFRQEDRTPDSVNNSFSNTGALSHTGMENTIRTDQNLAFGS</sequence>
<evidence type="ECO:0000313" key="2">
    <source>
        <dbReference type="EMBL" id="KAA0185134.1"/>
    </source>
</evidence>
<feature type="region of interest" description="Disordered" evidence="1">
    <location>
        <begin position="469"/>
        <end position="491"/>
    </location>
</feature>
<reference evidence="2" key="1">
    <citation type="submission" date="2019-05" db="EMBL/GenBank/DDBJ databases">
        <title>Annotation for the trematode Fasciolopsis buski.</title>
        <authorList>
            <person name="Choi Y.-J."/>
        </authorList>
    </citation>
    <scope>NUCLEOTIDE SEQUENCE</scope>
    <source>
        <strain evidence="2">HT</strain>
        <tissue evidence="2">Whole worm</tissue>
    </source>
</reference>
<comment type="caution">
    <text evidence="2">The sequence shown here is derived from an EMBL/GenBank/DDBJ whole genome shotgun (WGS) entry which is preliminary data.</text>
</comment>
<evidence type="ECO:0000256" key="1">
    <source>
        <dbReference type="SAM" id="MobiDB-lite"/>
    </source>
</evidence>
<name>A0A8E0VFB1_9TREM</name>
<protein>
    <submittedName>
        <fullName evidence="2">Uncharacterized protein</fullName>
    </submittedName>
</protein>
<dbReference type="OrthoDB" id="6248464at2759"/>
<keyword evidence="3" id="KW-1185">Reference proteome</keyword>
<dbReference type="Proteomes" id="UP000728185">
    <property type="component" value="Unassembled WGS sequence"/>
</dbReference>
<feature type="region of interest" description="Disordered" evidence="1">
    <location>
        <begin position="95"/>
        <end position="116"/>
    </location>
</feature>
<dbReference type="AlphaFoldDB" id="A0A8E0VFB1"/>
<gene>
    <name evidence="2" type="ORF">FBUS_01251</name>
</gene>
<organism evidence="2 3">
    <name type="scientific">Fasciolopsis buskii</name>
    <dbReference type="NCBI Taxonomy" id="27845"/>
    <lineage>
        <taxon>Eukaryota</taxon>
        <taxon>Metazoa</taxon>
        <taxon>Spiralia</taxon>
        <taxon>Lophotrochozoa</taxon>
        <taxon>Platyhelminthes</taxon>
        <taxon>Trematoda</taxon>
        <taxon>Digenea</taxon>
        <taxon>Plagiorchiida</taxon>
        <taxon>Echinostomata</taxon>
        <taxon>Echinostomatoidea</taxon>
        <taxon>Fasciolidae</taxon>
        <taxon>Fasciolopsis</taxon>
    </lineage>
</organism>
<accession>A0A8E0VFB1</accession>
<proteinExistence type="predicted"/>
<evidence type="ECO:0000313" key="3">
    <source>
        <dbReference type="Proteomes" id="UP000728185"/>
    </source>
</evidence>
<dbReference type="EMBL" id="LUCM01010695">
    <property type="protein sequence ID" value="KAA0185134.1"/>
    <property type="molecule type" value="Genomic_DNA"/>
</dbReference>